<dbReference type="Pfam" id="PF00294">
    <property type="entry name" value="PfkB"/>
    <property type="match status" value="1"/>
</dbReference>
<dbReference type="InterPro" id="IPR011611">
    <property type="entry name" value="PfkB_dom"/>
</dbReference>
<dbReference type="Proteomes" id="UP000199024">
    <property type="component" value="Unassembled WGS sequence"/>
</dbReference>
<keyword evidence="2 4" id="KW-0418">Kinase</keyword>
<reference evidence="4 5" key="1">
    <citation type="submission" date="2016-10" db="EMBL/GenBank/DDBJ databases">
        <authorList>
            <person name="de Groot N.N."/>
        </authorList>
    </citation>
    <scope>NUCLEOTIDE SEQUENCE [LARGE SCALE GENOMIC DNA]</scope>
    <source>
        <strain evidence="4 5">DSM 21001</strain>
    </source>
</reference>
<dbReference type="EMBL" id="FOZL01000001">
    <property type="protein sequence ID" value="SFS14540.1"/>
    <property type="molecule type" value="Genomic_DNA"/>
</dbReference>
<dbReference type="STRING" id="474950.SAMN05421771_2554"/>
<evidence type="ECO:0000313" key="5">
    <source>
        <dbReference type="Proteomes" id="UP000199024"/>
    </source>
</evidence>
<dbReference type="SUPFAM" id="SSF53613">
    <property type="entry name" value="Ribokinase-like"/>
    <property type="match status" value="1"/>
</dbReference>
<evidence type="ECO:0000256" key="1">
    <source>
        <dbReference type="ARBA" id="ARBA00022679"/>
    </source>
</evidence>
<dbReference type="PANTHER" id="PTHR47098">
    <property type="entry name" value="PROTEIN MAK32"/>
    <property type="match status" value="1"/>
</dbReference>
<dbReference type="InterPro" id="IPR002173">
    <property type="entry name" value="Carboh/pur_kinase_PfkB_CS"/>
</dbReference>
<gene>
    <name evidence="4" type="ORF">SAMN05421771_2554</name>
</gene>
<accession>A0A1I6MFQ0</accession>
<dbReference type="RefSeq" id="WP_089839473.1">
    <property type="nucleotide sequence ID" value="NZ_FOZL01000001.1"/>
</dbReference>
<keyword evidence="1" id="KW-0808">Transferase</keyword>
<keyword evidence="5" id="KW-1185">Reference proteome</keyword>
<dbReference type="AlphaFoldDB" id="A0A1I6MFQ0"/>
<proteinExistence type="predicted"/>
<sequence length="302" mass="32322">MMLPAIFGNFAIDDLVFPDGTTRWAVPGGSAAYAALGAALWAGSASAVAPLGDDYPLALLSAIDTTRCRQIPHTMRNWGLYEEDGSRCFVSRSRDRDWSLFCPSISDVHTGRQTAAHLAPMPFARASELIDELRRCEARIISLDLDNHDVSEPVTRDEQLEQIRAVDLFLPSKQDMQRIFPGLPVALALRQLRECAPAVALIAIKCGAAGVVAHIAGSQQILSLPSAARSVADTTGAGDAFCGAVLAGFASHADPLQALLQGTIAAACCVEAFGLSGLRKVDRKTLEERLRLAQNHVESSLF</sequence>
<dbReference type="Gene3D" id="3.40.1190.20">
    <property type="match status" value="1"/>
</dbReference>
<name>A0A1I6MFQ0_9BACT</name>
<dbReference type="InterPro" id="IPR029056">
    <property type="entry name" value="Ribokinase-like"/>
</dbReference>
<evidence type="ECO:0000259" key="3">
    <source>
        <dbReference type="Pfam" id="PF00294"/>
    </source>
</evidence>
<dbReference type="OrthoDB" id="9788681at2"/>
<dbReference type="PROSITE" id="PS00584">
    <property type="entry name" value="PFKB_KINASES_2"/>
    <property type="match status" value="1"/>
</dbReference>
<dbReference type="GO" id="GO:0016301">
    <property type="term" value="F:kinase activity"/>
    <property type="evidence" value="ECO:0007669"/>
    <property type="project" value="UniProtKB-KW"/>
</dbReference>
<feature type="domain" description="Carbohydrate kinase PfkB" evidence="3">
    <location>
        <begin position="24"/>
        <end position="275"/>
    </location>
</feature>
<evidence type="ECO:0000256" key="2">
    <source>
        <dbReference type="ARBA" id="ARBA00022777"/>
    </source>
</evidence>
<protein>
    <submittedName>
        <fullName evidence="4">Sugar or nucleoside kinase, ribokinase family</fullName>
    </submittedName>
</protein>
<organism evidence="4 5">
    <name type="scientific">Granulicella pectinivorans</name>
    <dbReference type="NCBI Taxonomy" id="474950"/>
    <lineage>
        <taxon>Bacteria</taxon>
        <taxon>Pseudomonadati</taxon>
        <taxon>Acidobacteriota</taxon>
        <taxon>Terriglobia</taxon>
        <taxon>Terriglobales</taxon>
        <taxon>Acidobacteriaceae</taxon>
        <taxon>Granulicella</taxon>
    </lineage>
</organism>
<evidence type="ECO:0000313" key="4">
    <source>
        <dbReference type="EMBL" id="SFS14540.1"/>
    </source>
</evidence>
<dbReference type="PANTHER" id="PTHR47098:SF2">
    <property type="entry name" value="PROTEIN MAK32"/>
    <property type="match status" value="1"/>
</dbReference>